<dbReference type="CDD" id="cd00609">
    <property type="entry name" value="AAT_like"/>
    <property type="match status" value="1"/>
</dbReference>
<protein>
    <submittedName>
        <fullName evidence="5">Unannotated protein</fullName>
    </submittedName>
</protein>
<name>A0A6J6UD59_9ZZZZ</name>
<gene>
    <name evidence="5" type="ORF">UFOPK2786_01661</name>
</gene>
<dbReference type="Gene3D" id="3.40.640.10">
    <property type="entry name" value="Type I PLP-dependent aspartate aminotransferase-like (Major domain)"/>
    <property type="match status" value="1"/>
</dbReference>
<keyword evidence="2" id="KW-0032">Aminotransferase</keyword>
<dbReference type="InterPro" id="IPR015422">
    <property type="entry name" value="PyrdxlP-dep_Trfase_small"/>
</dbReference>
<evidence type="ECO:0000259" key="4">
    <source>
        <dbReference type="Pfam" id="PF00155"/>
    </source>
</evidence>
<dbReference type="SUPFAM" id="SSF53383">
    <property type="entry name" value="PLP-dependent transferases"/>
    <property type="match status" value="1"/>
</dbReference>
<dbReference type="Gene3D" id="3.90.1150.10">
    <property type="entry name" value="Aspartate Aminotransferase, domain 1"/>
    <property type="match status" value="1"/>
</dbReference>
<dbReference type="PANTHER" id="PTHR42832:SF3">
    <property type="entry name" value="L-GLUTAMINE--4-(METHYLSULFANYL)-2-OXOBUTANOATE AMINOTRANSFERASE"/>
    <property type="match status" value="1"/>
</dbReference>
<evidence type="ECO:0000256" key="2">
    <source>
        <dbReference type="ARBA" id="ARBA00022576"/>
    </source>
</evidence>
<comment type="cofactor">
    <cofactor evidence="1">
        <name>pyridoxal 5'-phosphate</name>
        <dbReference type="ChEBI" id="CHEBI:597326"/>
    </cofactor>
</comment>
<keyword evidence="3" id="KW-0808">Transferase</keyword>
<sequence length="331" mass="34993">MSVGTPVDPTPMVVQDALRAAADAPGYPTTAGTLRLRQACAGWMQRRLGVSADPSAILPSIGSKELVANLPTILGLGPDSHVVVPLTAYPTYAVGAGVIGARVTATDRPHDVPDADLIWINSPGNPTGRVLSPVQMQSIVSHARQIGAVVASDECYIELGWDSTPISVLHPSVVGDDHSGVLAVHSLSKRSNFAGYRFGFVTGDQGIIGRMLGIRKHLGMMVPAPVQAAAAAAFDDDEHVVVQRERYFARREIIRGALVRSGFAIDDSEAGLYLWATRAEPCWDTVGWFAERGILVTPGDFYGPSGAQHVRVALTATEAAVHAFASRLSAS</sequence>
<dbReference type="GO" id="GO:0008483">
    <property type="term" value="F:transaminase activity"/>
    <property type="evidence" value="ECO:0007669"/>
    <property type="project" value="UniProtKB-KW"/>
</dbReference>
<dbReference type="PANTHER" id="PTHR42832">
    <property type="entry name" value="AMINO ACID AMINOTRANSFERASE"/>
    <property type="match status" value="1"/>
</dbReference>
<organism evidence="5">
    <name type="scientific">freshwater metagenome</name>
    <dbReference type="NCBI Taxonomy" id="449393"/>
    <lineage>
        <taxon>unclassified sequences</taxon>
        <taxon>metagenomes</taxon>
        <taxon>ecological metagenomes</taxon>
    </lineage>
</organism>
<proteinExistence type="predicted"/>
<dbReference type="EMBL" id="CAEZYW010000314">
    <property type="protein sequence ID" value="CAB4757781.1"/>
    <property type="molecule type" value="Genomic_DNA"/>
</dbReference>
<dbReference type="AlphaFoldDB" id="A0A6J6UD59"/>
<evidence type="ECO:0000256" key="3">
    <source>
        <dbReference type="ARBA" id="ARBA00022679"/>
    </source>
</evidence>
<dbReference type="Pfam" id="PF00155">
    <property type="entry name" value="Aminotran_1_2"/>
    <property type="match status" value="1"/>
</dbReference>
<evidence type="ECO:0000256" key="1">
    <source>
        <dbReference type="ARBA" id="ARBA00001933"/>
    </source>
</evidence>
<dbReference type="InterPro" id="IPR015421">
    <property type="entry name" value="PyrdxlP-dep_Trfase_major"/>
</dbReference>
<dbReference type="GO" id="GO:0030170">
    <property type="term" value="F:pyridoxal phosphate binding"/>
    <property type="evidence" value="ECO:0007669"/>
    <property type="project" value="InterPro"/>
</dbReference>
<accession>A0A6J6UD59</accession>
<dbReference type="InterPro" id="IPR050881">
    <property type="entry name" value="LL-DAP_aminotransferase"/>
</dbReference>
<dbReference type="InterPro" id="IPR019880">
    <property type="entry name" value="OxyQ"/>
</dbReference>
<dbReference type="InterPro" id="IPR004839">
    <property type="entry name" value="Aminotransferase_I/II_large"/>
</dbReference>
<evidence type="ECO:0000313" key="5">
    <source>
        <dbReference type="EMBL" id="CAB4757781.1"/>
    </source>
</evidence>
<dbReference type="InterPro" id="IPR015424">
    <property type="entry name" value="PyrdxlP-dep_Trfase"/>
</dbReference>
<dbReference type="NCBIfam" id="TIGR03539">
    <property type="entry name" value="DapC_actino"/>
    <property type="match status" value="1"/>
</dbReference>
<feature type="domain" description="Aminotransferase class I/classII large" evidence="4">
    <location>
        <begin position="10"/>
        <end position="328"/>
    </location>
</feature>
<reference evidence="5" key="1">
    <citation type="submission" date="2020-05" db="EMBL/GenBank/DDBJ databases">
        <authorList>
            <person name="Chiriac C."/>
            <person name="Salcher M."/>
            <person name="Ghai R."/>
            <person name="Kavagutti S V."/>
        </authorList>
    </citation>
    <scope>NUCLEOTIDE SEQUENCE</scope>
</reference>